<dbReference type="AlphaFoldDB" id="A0A8J8SVC6"/>
<protein>
    <submittedName>
        <fullName evidence="2">Uncharacterized protein</fullName>
    </submittedName>
</protein>
<dbReference type="OrthoDB" id="283753at2759"/>
<feature type="compositionally biased region" description="Basic and acidic residues" evidence="1">
    <location>
        <begin position="20"/>
        <end position="31"/>
    </location>
</feature>
<name>A0A8J8SVC6_HALGN</name>
<accession>A0A8J8SVC6</accession>
<proteinExistence type="predicted"/>
<evidence type="ECO:0000313" key="3">
    <source>
        <dbReference type="Proteomes" id="UP000785679"/>
    </source>
</evidence>
<dbReference type="Proteomes" id="UP000785679">
    <property type="component" value="Unassembled WGS sequence"/>
</dbReference>
<evidence type="ECO:0000313" key="2">
    <source>
        <dbReference type="EMBL" id="TNV72257.1"/>
    </source>
</evidence>
<comment type="caution">
    <text evidence="2">The sequence shown here is derived from an EMBL/GenBank/DDBJ whole genome shotgun (WGS) entry which is preliminary data.</text>
</comment>
<organism evidence="2 3">
    <name type="scientific">Halteria grandinella</name>
    <dbReference type="NCBI Taxonomy" id="5974"/>
    <lineage>
        <taxon>Eukaryota</taxon>
        <taxon>Sar</taxon>
        <taxon>Alveolata</taxon>
        <taxon>Ciliophora</taxon>
        <taxon>Intramacronucleata</taxon>
        <taxon>Spirotrichea</taxon>
        <taxon>Stichotrichia</taxon>
        <taxon>Sporadotrichida</taxon>
        <taxon>Halteriidae</taxon>
        <taxon>Halteria</taxon>
    </lineage>
</organism>
<dbReference type="EMBL" id="RRYP01023287">
    <property type="protein sequence ID" value="TNV72257.1"/>
    <property type="molecule type" value="Genomic_DNA"/>
</dbReference>
<feature type="region of interest" description="Disordered" evidence="1">
    <location>
        <begin position="1"/>
        <end position="35"/>
    </location>
</feature>
<keyword evidence="3" id="KW-1185">Reference proteome</keyword>
<sequence>MNALQTAKKAMEYDDEISEHDESHSEDETPKPHGGFQIVNEYSYQKLPVIQEIKVICLHFGAIVHDVLQENHQQSKRFIHVLKFPY</sequence>
<reference evidence="2" key="1">
    <citation type="submission" date="2019-06" db="EMBL/GenBank/DDBJ databases">
        <authorList>
            <person name="Zheng W."/>
        </authorList>
    </citation>
    <scope>NUCLEOTIDE SEQUENCE</scope>
    <source>
        <strain evidence="2">QDHG01</strain>
    </source>
</reference>
<evidence type="ECO:0000256" key="1">
    <source>
        <dbReference type="SAM" id="MobiDB-lite"/>
    </source>
</evidence>
<gene>
    <name evidence="2" type="ORF">FGO68_gene8377</name>
</gene>